<dbReference type="InterPro" id="IPR009362">
    <property type="entry name" value="YhcG_C"/>
</dbReference>
<dbReference type="PANTHER" id="PTHR30547">
    <property type="entry name" value="UNCHARACTERIZED PROTEIN YHCG-RELATED"/>
    <property type="match status" value="1"/>
</dbReference>
<dbReference type="InterPro" id="IPR053148">
    <property type="entry name" value="PD-DEXK-like_domain"/>
</dbReference>
<name>A0A3E0VPD6_9MICO</name>
<keyword evidence="4" id="KW-1185">Reference proteome</keyword>
<dbReference type="AlphaFoldDB" id="A0A3E0VPD6"/>
<sequence length="233" mass="25998">MRLRDGWGSGVIARLAVDLRAEFPQMTGLSRSNLHYMRGLAAAWPERSAIVQQPVGQLPWGHITVLLDRFEQQPARDWYAAEAVAHGWSRNVLLNQIKNRTLERSGAAPSNFEAKLPHPDSELAQQIAKDPYVFDFLGLGEEVAERQLERALTDRMEETLRELGQGFAFVGRQVHFDVGGDDFLICGSRNDHTVRYSLGRSDSPMAVATYAYESLPPAEQAALPDADVLVWAL</sequence>
<dbReference type="Pfam" id="PF17761">
    <property type="entry name" value="DUF1016_N"/>
    <property type="match status" value="1"/>
</dbReference>
<accession>A0A3E0VPD6</accession>
<dbReference type="Proteomes" id="UP000256486">
    <property type="component" value="Unassembled WGS sequence"/>
</dbReference>
<organism evidence="3 4">
    <name type="scientific">Subtercola boreus</name>
    <dbReference type="NCBI Taxonomy" id="120213"/>
    <lineage>
        <taxon>Bacteria</taxon>
        <taxon>Bacillati</taxon>
        <taxon>Actinomycetota</taxon>
        <taxon>Actinomycetes</taxon>
        <taxon>Micrococcales</taxon>
        <taxon>Microbacteriaceae</taxon>
        <taxon>Subtercola</taxon>
    </lineage>
</organism>
<proteinExistence type="predicted"/>
<gene>
    <name evidence="3" type="ORF">B7R54_16960</name>
</gene>
<evidence type="ECO:0000259" key="1">
    <source>
        <dbReference type="Pfam" id="PF06250"/>
    </source>
</evidence>
<dbReference type="EMBL" id="NBWZ01000001">
    <property type="protein sequence ID" value="RFA10707.1"/>
    <property type="molecule type" value="Genomic_DNA"/>
</dbReference>
<feature type="domain" description="YhcG PDDEXK nuclease" evidence="1">
    <location>
        <begin position="125"/>
        <end position="185"/>
    </location>
</feature>
<dbReference type="OrthoDB" id="9801263at2"/>
<comment type="caution">
    <text evidence="3">The sequence shown here is derived from an EMBL/GenBank/DDBJ whole genome shotgun (WGS) entry which is preliminary data.</text>
</comment>
<evidence type="ECO:0000313" key="3">
    <source>
        <dbReference type="EMBL" id="RFA10707.1"/>
    </source>
</evidence>
<evidence type="ECO:0000259" key="2">
    <source>
        <dbReference type="Pfam" id="PF17761"/>
    </source>
</evidence>
<evidence type="ECO:0000313" key="4">
    <source>
        <dbReference type="Proteomes" id="UP000256486"/>
    </source>
</evidence>
<dbReference type="PANTHER" id="PTHR30547:SF0">
    <property type="entry name" value="BLR8175 PROTEIN"/>
    <property type="match status" value="1"/>
</dbReference>
<protein>
    <recommendedName>
        <fullName evidence="5">YhcG N-terminal domain-containing protein</fullName>
    </recommendedName>
</protein>
<evidence type="ECO:0008006" key="5">
    <source>
        <dbReference type="Google" id="ProtNLM"/>
    </source>
</evidence>
<reference evidence="3 4" key="1">
    <citation type="submission" date="2017-04" db="EMBL/GenBank/DDBJ databases">
        <title>Comparative genome analysis of Subtercola boreus.</title>
        <authorList>
            <person name="Cho Y.-J."/>
            <person name="Cho A."/>
            <person name="Kim O.-S."/>
            <person name="Lee J.-I."/>
        </authorList>
    </citation>
    <scope>NUCLEOTIDE SEQUENCE [LARGE SCALE GENOMIC DNA]</scope>
    <source>
        <strain evidence="3 4">K300</strain>
    </source>
</reference>
<dbReference type="Pfam" id="PF06250">
    <property type="entry name" value="YhcG_C"/>
    <property type="match status" value="1"/>
</dbReference>
<dbReference type="RefSeq" id="WP_116416083.1">
    <property type="nucleotide sequence ID" value="NZ_NBWZ01000001.1"/>
</dbReference>
<dbReference type="InterPro" id="IPR041527">
    <property type="entry name" value="YhcG_N"/>
</dbReference>
<feature type="domain" description="YhcG N-terminal" evidence="2">
    <location>
        <begin position="4"/>
        <end position="104"/>
    </location>
</feature>